<dbReference type="Gene3D" id="3.40.50.1000">
    <property type="entry name" value="HAD superfamily/HAD-like"/>
    <property type="match status" value="1"/>
</dbReference>
<dbReference type="InterPro" id="IPR012341">
    <property type="entry name" value="6hp_glycosidase-like_sf"/>
</dbReference>
<dbReference type="EMBL" id="JAPNUD010000191">
    <property type="protein sequence ID" value="MDA0646367.1"/>
    <property type="molecule type" value="Genomic_DNA"/>
</dbReference>
<dbReference type="SFLD" id="SFLDG01129">
    <property type="entry name" value="C1.5:_HAD__Beta-PGM__Phosphata"/>
    <property type="match status" value="1"/>
</dbReference>
<dbReference type="InterPro" id="IPR023214">
    <property type="entry name" value="HAD_sf"/>
</dbReference>
<feature type="domain" description="Glycoside hydrolase family 65 C-terminal" evidence="3">
    <location>
        <begin position="725"/>
        <end position="764"/>
    </location>
</feature>
<dbReference type="Pfam" id="PF03633">
    <property type="entry name" value="Glyco_hydro_65C"/>
    <property type="match status" value="1"/>
</dbReference>
<dbReference type="SUPFAM" id="SSF48208">
    <property type="entry name" value="Six-hairpin glycosidases"/>
    <property type="match status" value="1"/>
</dbReference>
<dbReference type="Pfam" id="PF03632">
    <property type="entry name" value="Glyco_hydro_65m"/>
    <property type="match status" value="1"/>
</dbReference>
<keyword evidence="5" id="KW-0378">Hydrolase</keyword>
<dbReference type="Gene3D" id="1.50.10.10">
    <property type="match status" value="1"/>
</dbReference>
<sequence>MDGFVLTYDHYDPEAEKLREAITSTGNGYFCTRGTAEWEDIGEFHYPGTYTHGGYNRETSIFDGHPVLNEDLVNLPNWLPLKLRVEGEGAVRFGDVEVLGYRHTYDIRLALVQRDLRFRDAAGRVTSLRSRRFVSMAHSHQAAIEWTLTPENWSGRVEVVSALDGRMSNHIVVRYRDLEGRHLDPVSPRTFGPDVIALEVKTRQSNLYIAQAARTRAFHGDRPAATERRLHQMADYIQQVLSFDVEEGRPSRVEKLVSMFTSHDNAITEPLAAAGRHVLRYPDFAGALNKHESAWTELWESCDVRLPAEPRAQLLLRLHIAHVLQVCSRHTARHDAGVPARGLNGEAYRGHVYWDEMYVYPYLNLRLPEITRALLLYRHRRLTEARAAAAEAGYRGAMFPWQSGSDGTEETQQLHLNPMSGEWDPDLSHHQRHVNAAIFYNVWRYFQATDDLEFLRDYGAELMLEIARFWASIAHFDPARQRYEIHGVMGPDEFHERYPDTEEPGLRDNAYTNAMAAWIAATAPKVLDLLPSSRAASIRRSLQVTDEELATWEDMSRRMYIPFHDGVISQFEGYGDLEELDWDHYRARYHNVQRMDRILRAEGKDPNRYKLSKQADTVMLFFLFDEQEQRELFGRLGYDYDADLVKRTIEYYDARTTHGSTLSFVPYAGVLAAIDPESSWERYLAALESDVNDVQGGTTQEGIHMGVMSGTLDLLQRCYVGTSITGDVLRLSPRLVDRLDGVSFSMRFRGTTLKLTIEGEQLILFTQAEGFRGPLHAGVGDDVRELVPGGTCVFTIPGGPSARERGRTMPAAGFQGAIFDVDGVLVDSPHQRAWKDALRELMEGEWADVRDRTTWSDDRFTPEVYQRVISGKPRMSGALAALQYFEVPDAERRVEQYAAHKQRIVVRLIDAGEFTAYPDALRFALAVRAAGIPSAVASSSKNADLFLRRIRLDTFAAEQGLSYDSIRRGQTLADFFDADLSGRDFEHGKPDPEIFVTAAAELHVPPEDCFVVEDAVSGVQAAKAGGMAGLGVARADDARILAGAHADLVVTSLDEVDLGALAAHRLDRRPA</sequence>
<keyword evidence="1" id="KW-0326">Glycosidase</keyword>
<proteinExistence type="predicted"/>
<evidence type="ECO:0000259" key="2">
    <source>
        <dbReference type="Pfam" id="PF03632"/>
    </source>
</evidence>
<dbReference type="Gene3D" id="2.60.420.10">
    <property type="entry name" value="Maltose phosphorylase, domain 3"/>
    <property type="match status" value="1"/>
</dbReference>
<dbReference type="SFLD" id="SFLDS00003">
    <property type="entry name" value="Haloacid_Dehalogenase"/>
    <property type="match status" value="1"/>
</dbReference>
<reference evidence="5 6" key="1">
    <citation type="submission" date="2022-11" db="EMBL/GenBank/DDBJ databases">
        <title>Nonomuraea corallina sp. nov., a new species of the genus Nonomuraea isolated from sea side sediment in Thai sea.</title>
        <authorList>
            <person name="Ngamcharungchit C."/>
            <person name="Matsumoto A."/>
            <person name="Suriyachadkun C."/>
            <person name="Panbangred W."/>
            <person name="Inahashi Y."/>
            <person name="Intra B."/>
        </authorList>
    </citation>
    <scope>NUCLEOTIDE SEQUENCE [LARGE SCALE GENOMIC DNA]</scope>
    <source>
        <strain evidence="5 6">DSM 43553</strain>
    </source>
</reference>
<dbReference type="InterPro" id="IPR006439">
    <property type="entry name" value="HAD-SF_hydro_IA"/>
</dbReference>
<evidence type="ECO:0000259" key="4">
    <source>
        <dbReference type="Pfam" id="PF03636"/>
    </source>
</evidence>
<dbReference type="Pfam" id="PF00702">
    <property type="entry name" value="Hydrolase"/>
    <property type="match status" value="1"/>
</dbReference>
<dbReference type="Pfam" id="PF03636">
    <property type="entry name" value="Glyco_hydro_65N"/>
    <property type="match status" value="1"/>
</dbReference>
<feature type="domain" description="Glycoside hydrolase family 65 central catalytic" evidence="2">
    <location>
        <begin position="317"/>
        <end position="712"/>
    </location>
</feature>
<dbReference type="SUPFAM" id="SSF74650">
    <property type="entry name" value="Galactose mutarotase-like"/>
    <property type="match status" value="1"/>
</dbReference>
<dbReference type="PANTHER" id="PTHR11051:SF8">
    <property type="entry name" value="PROTEIN-GLUCOSYLGALACTOSYLHYDROXYLYSINE GLUCOSIDASE"/>
    <property type="match status" value="1"/>
</dbReference>
<dbReference type="Proteomes" id="UP001212498">
    <property type="component" value="Unassembled WGS sequence"/>
</dbReference>
<dbReference type="Gene3D" id="1.10.150.240">
    <property type="entry name" value="Putative phosphatase, domain 2"/>
    <property type="match status" value="1"/>
</dbReference>
<comment type="caution">
    <text evidence="5">The sequence shown here is derived from an EMBL/GenBank/DDBJ whole genome shotgun (WGS) entry which is preliminary data.</text>
</comment>
<gene>
    <name evidence="5" type="ORF">OUY24_37560</name>
</gene>
<dbReference type="PANTHER" id="PTHR11051">
    <property type="entry name" value="GLYCOSYL HYDROLASE-RELATED"/>
    <property type="match status" value="1"/>
</dbReference>
<evidence type="ECO:0000256" key="1">
    <source>
        <dbReference type="ARBA" id="ARBA00023295"/>
    </source>
</evidence>
<evidence type="ECO:0000259" key="3">
    <source>
        <dbReference type="Pfam" id="PF03633"/>
    </source>
</evidence>
<dbReference type="RefSeq" id="WP_271279693.1">
    <property type="nucleotide sequence ID" value="NZ_BAABFD010000021.1"/>
</dbReference>
<dbReference type="InterPro" id="IPR037018">
    <property type="entry name" value="GH65_N"/>
</dbReference>
<dbReference type="InterPro" id="IPR011013">
    <property type="entry name" value="Gal_mutarotase_sf_dom"/>
</dbReference>
<dbReference type="Gene3D" id="2.70.98.40">
    <property type="entry name" value="Glycoside hydrolase, family 65, N-terminal domain"/>
    <property type="match status" value="1"/>
</dbReference>
<dbReference type="GO" id="GO:0016787">
    <property type="term" value="F:hydrolase activity"/>
    <property type="evidence" value="ECO:0007669"/>
    <property type="project" value="UniProtKB-KW"/>
</dbReference>
<accession>A0ABT4TA45</accession>
<dbReference type="InterPro" id="IPR036412">
    <property type="entry name" value="HAD-like_sf"/>
</dbReference>
<dbReference type="SUPFAM" id="SSF56784">
    <property type="entry name" value="HAD-like"/>
    <property type="match status" value="1"/>
</dbReference>
<protein>
    <submittedName>
        <fullName evidence="5">HAD-IA family hydrolase</fullName>
    </submittedName>
</protein>
<evidence type="ECO:0000313" key="5">
    <source>
        <dbReference type="EMBL" id="MDA0646367.1"/>
    </source>
</evidence>
<dbReference type="InterPro" id="IPR005195">
    <property type="entry name" value="Glyco_hydro_65_M"/>
</dbReference>
<dbReference type="InterPro" id="IPR005196">
    <property type="entry name" value="Glyco_hydro_65_N"/>
</dbReference>
<dbReference type="InterPro" id="IPR023198">
    <property type="entry name" value="PGP-like_dom2"/>
</dbReference>
<dbReference type="InterPro" id="IPR008928">
    <property type="entry name" value="6-hairpin_glycosidase_sf"/>
</dbReference>
<keyword evidence="6" id="KW-1185">Reference proteome</keyword>
<evidence type="ECO:0000313" key="6">
    <source>
        <dbReference type="Proteomes" id="UP001212498"/>
    </source>
</evidence>
<dbReference type="NCBIfam" id="TIGR01509">
    <property type="entry name" value="HAD-SF-IA-v3"/>
    <property type="match status" value="1"/>
</dbReference>
<dbReference type="InterPro" id="IPR005194">
    <property type="entry name" value="Glyco_hydro_65_C"/>
</dbReference>
<organism evidence="5 6">
    <name type="scientific">Nonomuraea ferruginea</name>
    <dbReference type="NCBI Taxonomy" id="46174"/>
    <lineage>
        <taxon>Bacteria</taxon>
        <taxon>Bacillati</taxon>
        <taxon>Actinomycetota</taxon>
        <taxon>Actinomycetes</taxon>
        <taxon>Streptosporangiales</taxon>
        <taxon>Streptosporangiaceae</taxon>
        <taxon>Nonomuraea</taxon>
    </lineage>
</organism>
<name>A0ABT4TA45_9ACTN</name>
<feature type="domain" description="Glycoside hydrolase family 65 N-terminal" evidence="4">
    <location>
        <begin position="7"/>
        <end position="263"/>
    </location>
</feature>